<evidence type="ECO:0000313" key="1">
    <source>
        <dbReference type="EMBL" id="JAH16111.1"/>
    </source>
</evidence>
<name>A0A0E9QGU8_ANGAN</name>
<sequence>MQRVYLFHKRAYEPPTLALELCV</sequence>
<dbReference type="AlphaFoldDB" id="A0A0E9QGU8"/>
<reference evidence="1" key="2">
    <citation type="journal article" date="2015" name="Fish Shellfish Immunol.">
        <title>Early steps in the European eel (Anguilla anguilla)-Vibrio vulnificus interaction in the gills: Role of the RtxA13 toxin.</title>
        <authorList>
            <person name="Callol A."/>
            <person name="Pajuelo D."/>
            <person name="Ebbesson L."/>
            <person name="Teles M."/>
            <person name="MacKenzie S."/>
            <person name="Amaro C."/>
        </authorList>
    </citation>
    <scope>NUCLEOTIDE SEQUENCE</scope>
</reference>
<accession>A0A0E9QGU8</accession>
<protein>
    <submittedName>
        <fullName evidence="1">Uncharacterized protein</fullName>
    </submittedName>
</protein>
<organism evidence="1">
    <name type="scientific">Anguilla anguilla</name>
    <name type="common">European freshwater eel</name>
    <name type="synonym">Muraena anguilla</name>
    <dbReference type="NCBI Taxonomy" id="7936"/>
    <lineage>
        <taxon>Eukaryota</taxon>
        <taxon>Metazoa</taxon>
        <taxon>Chordata</taxon>
        <taxon>Craniata</taxon>
        <taxon>Vertebrata</taxon>
        <taxon>Euteleostomi</taxon>
        <taxon>Actinopterygii</taxon>
        <taxon>Neopterygii</taxon>
        <taxon>Teleostei</taxon>
        <taxon>Anguilliformes</taxon>
        <taxon>Anguillidae</taxon>
        <taxon>Anguilla</taxon>
    </lineage>
</organism>
<proteinExistence type="predicted"/>
<dbReference type="EMBL" id="GBXM01092466">
    <property type="protein sequence ID" value="JAH16111.1"/>
    <property type="molecule type" value="Transcribed_RNA"/>
</dbReference>
<reference evidence="1" key="1">
    <citation type="submission" date="2014-11" db="EMBL/GenBank/DDBJ databases">
        <authorList>
            <person name="Amaro Gonzalez C."/>
        </authorList>
    </citation>
    <scope>NUCLEOTIDE SEQUENCE</scope>
</reference>